<dbReference type="Pfam" id="PF01202">
    <property type="entry name" value="SKI"/>
    <property type="match status" value="1"/>
</dbReference>
<dbReference type="SUPFAM" id="SSF52540">
    <property type="entry name" value="P-loop containing nucleoside triphosphate hydrolases"/>
    <property type="match status" value="1"/>
</dbReference>
<keyword evidence="4 7" id="KW-0418">Kinase</keyword>
<dbReference type="GO" id="GO:0004765">
    <property type="term" value="F:shikimate kinase activity"/>
    <property type="evidence" value="ECO:0007669"/>
    <property type="project" value="UniProtKB-UniRule"/>
</dbReference>
<dbReference type="GO" id="GO:0005829">
    <property type="term" value="C:cytosol"/>
    <property type="evidence" value="ECO:0007669"/>
    <property type="project" value="TreeGrafter"/>
</dbReference>
<comment type="catalytic activity">
    <reaction evidence="7">
        <text>shikimate + ATP = 3-phosphoshikimate + ADP + H(+)</text>
        <dbReference type="Rhea" id="RHEA:13121"/>
        <dbReference type="ChEBI" id="CHEBI:15378"/>
        <dbReference type="ChEBI" id="CHEBI:30616"/>
        <dbReference type="ChEBI" id="CHEBI:36208"/>
        <dbReference type="ChEBI" id="CHEBI:145989"/>
        <dbReference type="ChEBI" id="CHEBI:456216"/>
        <dbReference type="EC" id="2.7.1.71"/>
    </reaction>
</comment>
<dbReference type="UniPathway" id="UPA00053">
    <property type="reaction ID" value="UER00088"/>
</dbReference>
<sequence>MALNPPIRNIVLIGMPGAGKSTVGVILAKMAAMGFVDTDLLLQASEGRSLQEIVDEEGFMALRAIEERVLLGLDLQGHVIATGGSAVYSEAAMEHLKGSGVVVFLDAAAETLERRIHDFTTRGIARRPDQSFAELYGERLALYRRYADIRIDCAGLTQEAVCGRIILALDGGKA</sequence>
<comment type="caution">
    <text evidence="7">Lacks conserved residue(s) required for the propagation of feature annotation.</text>
</comment>
<evidence type="ECO:0000256" key="2">
    <source>
        <dbReference type="ARBA" id="ARBA00022679"/>
    </source>
</evidence>
<proteinExistence type="inferred from homology"/>
<comment type="similarity">
    <text evidence="7">Belongs to the shikimate kinase family.</text>
</comment>
<dbReference type="GO" id="GO:0009423">
    <property type="term" value="P:chorismate biosynthetic process"/>
    <property type="evidence" value="ECO:0007669"/>
    <property type="project" value="UniProtKB-UniRule"/>
</dbReference>
<feature type="binding site" evidence="7">
    <location>
        <position position="63"/>
    </location>
    <ligand>
        <name>substrate</name>
    </ligand>
</feature>
<dbReference type="PANTHER" id="PTHR21087:SF16">
    <property type="entry name" value="SHIKIMATE KINASE 1, CHLOROPLASTIC"/>
    <property type="match status" value="1"/>
</dbReference>
<keyword evidence="7" id="KW-0963">Cytoplasm</keyword>
<dbReference type="GO" id="GO:0009073">
    <property type="term" value="P:aromatic amino acid family biosynthetic process"/>
    <property type="evidence" value="ECO:0007669"/>
    <property type="project" value="UniProtKB-KW"/>
</dbReference>
<dbReference type="InterPro" id="IPR000623">
    <property type="entry name" value="Shikimate_kinase/TSH1"/>
</dbReference>
<dbReference type="CDD" id="cd00464">
    <property type="entry name" value="SK"/>
    <property type="match status" value="1"/>
</dbReference>
<name>A0A653AHK4_UNCDX</name>
<dbReference type="PRINTS" id="PR01100">
    <property type="entry name" value="SHIKIMTKNASE"/>
</dbReference>
<evidence type="ECO:0000256" key="3">
    <source>
        <dbReference type="ARBA" id="ARBA00022741"/>
    </source>
</evidence>
<comment type="subcellular location">
    <subcellularLocation>
        <location evidence="7">Cytoplasm</location>
    </subcellularLocation>
</comment>
<feature type="binding site" evidence="7">
    <location>
        <position position="127"/>
    </location>
    <ligand>
        <name>ATP</name>
        <dbReference type="ChEBI" id="CHEBI:30616"/>
    </ligand>
</feature>
<protein>
    <recommendedName>
        <fullName evidence="7">Shikimate kinase</fullName>
        <shortName evidence="7">SK</shortName>
        <ecNumber evidence="7">2.7.1.71</ecNumber>
    </recommendedName>
</protein>
<accession>A0A653AHK4</accession>
<gene>
    <name evidence="7 8" type="primary">aroK</name>
    <name evidence="8" type="ORF">TRIP_B50277</name>
</gene>
<organism evidence="8">
    <name type="scientific">Uncultured Desulfatiglans sp</name>
    <dbReference type="NCBI Taxonomy" id="1748965"/>
    <lineage>
        <taxon>Bacteria</taxon>
        <taxon>Pseudomonadati</taxon>
        <taxon>Thermodesulfobacteriota</taxon>
        <taxon>Desulfobacteria</taxon>
        <taxon>Desulfatiglandales</taxon>
        <taxon>Desulfatiglandaceae</taxon>
        <taxon>Desulfatiglans</taxon>
        <taxon>environmental samples</taxon>
    </lineage>
</organism>
<evidence type="ECO:0000313" key="8">
    <source>
        <dbReference type="EMBL" id="VBB47381.1"/>
    </source>
</evidence>
<feature type="binding site" evidence="7">
    <location>
        <position position="39"/>
    </location>
    <ligand>
        <name>substrate</name>
    </ligand>
</feature>
<dbReference type="GO" id="GO:0008652">
    <property type="term" value="P:amino acid biosynthetic process"/>
    <property type="evidence" value="ECO:0007669"/>
    <property type="project" value="UniProtKB-KW"/>
</dbReference>
<dbReference type="InterPro" id="IPR027417">
    <property type="entry name" value="P-loop_NTPase"/>
</dbReference>
<dbReference type="InterPro" id="IPR031322">
    <property type="entry name" value="Shikimate/glucono_kinase"/>
</dbReference>
<comment type="function">
    <text evidence="7">Catalyzes the specific phosphorylation of the 3-hydroxyl group of shikimic acid using ATP as a cosubstrate.</text>
</comment>
<dbReference type="AlphaFoldDB" id="A0A653AHK4"/>
<dbReference type="EC" id="2.7.1.71" evidence="7"/>
<comment type="cofactor">
    <cofactor evidence="7">
        <name>Mg(2+)</name>
        <dbReference type="ChEBI" id="CHEBI:18420"/>
    </cofactor>
    <text evidence="7">Binds 1 Mg(2+) ion per subunit.</text>
</comment>
<evidence type="ECO:0000256" key="5">
    <source>
        <dbReference type="ARBA" id="ARBA00022840"/>
    </source>
</evidence>
<evidence type="ECO:0000256" key="4">
    <source>
        <dbReference type="ARBA" id="ARBA00022777"/>
    </source>
</evidence>
<comment type="subunit">
    <text evidence="7">Monomer.</text>
</comment>
<dbReference type="GO" id="GO:0005524">
    <property type="term" value="F:ATP binding"/>
    <property type="evidence" value="ECO:0007669"/>
    <property type="project" value="UniProtKB-UniRule"/>
</dbReference>
<dbReference type="PANTHER" id="PTHR21087">
    <property type="entry name" value="SHIKIMATE KINASE"/>
    <property type="match status" value="1"/>
</dbReference>
<evidence type="ECO:0000256" key="6">
    <source>
        <dbReference type="ARBA" id="ARBA00023141"/>
    </source>
</evidence>
<keyword evidence="7" id="KW-0460">Magnesium</keyword>
<comment type="pathway">
    <text evidence="7">Metabolic intermediate biosynthesis; chorismate biosynthesis; chorismate from D-erythrose 4-phosphate and phosphoenolpyruvate: step 5/7.</text>
</comment>
<dbReference type="HAMAP" id="MF_00109">
    <property type="entry name" value="Shikimate_kinase"/>
    <property type="match status" value="1"/>
</dbReference>
<feature type="binding site" evidence="7">
    <location>
        <position position="84"/>
    </location>
    <ligand>
        <name>substrate</name>
    </ligand>
</feature>
<dbReference type="GO" id="GO:0000287">
    <property type="term" value="F:magnesium ion binding"/>
    <property type="evidence" value="ECO:0007669"/>
    <property type="project" value="UniProtKB-UniRule"/>
</dbReference>
<feature type="binding site" evidence="7">
    <location>
        <position position="21"/>
    </location>
    <ligand>
        <name>Mg(2+)</name>
        <dbReference type="ChEBI" id="CHEBI:18420"/>
    </ligand>
</feature>
<keyword evidence="5 7" id="KW-0067">ATP-binding</keyword>
<keyword evidence="2 7" id="KW-0808">Transferase</keyword>
<reference evidence="8" key="1">
    <citation type="submission" date="2018-07" db="EMBL/GenBank/DDBJ databases">
        <authorList>
            <consortium name="Genoscope - CEA"/>
            <person name="William W."/>
        </authorList>
    </citation>
    <scope>NUCLEOTIDE SEQUENCE</scope>
    <source>
        <strain evidence="8">IK1</strain>
    </source>
</reference>
<dbReference type="EMBL" id="UPXX01000032">
    <property type="protein sequence ID" value="VBB47381.1"/>
    <property type="molecule type" value="Genomic_DNA"/>
</dbReference>
<evidence type="ECO:0000256" key="1">
    <source>
        <dbReference type="ARBA" id="ARBA00022605"/>
    </source>
</evidence>
<keyword evidence="3 7" id="KW-0547">Nucleotide-binding</keyword>
<evidence type="ECO:0000256" key="7">
    <source>
        <dbReference type="HAMAP-Rule" id="MF_00109"/>
    </source>
</evidence>
<keyword evidence="6 7" id="KW-0057">Aromatic amino acid biosynthesis</keyword>
<dbReference type="Gene3D" id="3.40.50.300">
    <property type="entry name" value="P-loop containing nucleotide triphosphate hydrolases"/>
    <property type="match status" value="1"/>
</dbReference>
<feature type="binding site" evidence="7">
    <location>
        <position position="139"/>
    </location>
    <ligand>
        <name>substrate</name>
    </ligand>
</feature>
<feature type="binding site" evidence="7">
    <location>
        <begin position="17"/>
        <end position="22"/>
    </location>
    <ligand>
        <name>ATP</name>
        <dbReference type="ChEBI" id="CHEBI:30616"/>
    </ligand>
</feature>
<keyword evidence="1 7" id="KW-0028">Amino-acid biosynthesis</keyword>
<keyword evidence="7" id="KW-0479">Metal-binding</keyword>